<proteinExistence type="predicted"/>
<dbReference type="RefSeq" id="XP_016602817.1">
    <property type="nucleotide sequence ID" value="XM_016738511.1"/>
</dbReference>
<dbReference type="VEuPathDB" id="FungiDB:PEXP_058370"/>
<name>A0A0A2K5Q4_PENEN</name>
<feature type="compositionally biased region" description="Low complexity" evidence="1">
    <location>
        <begin position="1"/>
        <end position="16"/>
    </location>
</feature>
<accession>A0A0A2K5Q4</accession>
<comment type="caution">
    <text evidence="2">The sequence shown here is derived from an EMBL/GenBank/DDBJ whole genome shotgun (WGS) entry which is preliminary data.</text>
</comment>
<reference evidence="2 3" key="1">
    <citation type="journal article" date="2015" name="Mol. Plant Microbe Interact.">
        <title>Genome, transcriptome, and functional analyses of Penicillium expansum provide new insights into secondary metabolism and pathogenicity.</title>
        <authorList>
            <person name="Ballester A.R."/>
            <person name="Marcet-Houben M."/>
            <person name="Levin E."/>
            <person name="Sela N."/>
            <person name="Selma-Lazaro C."/>
            <person name="Carmona L."/>
            <person name="Wisniewski M."/>
            <person name="Droby S."/>
            <person name="Gonzalez-Candelas L."/>
            <person name="Gabaldon T."/>
        </authorList>
    </citation>
    <scope>NUCLEOTIDE SEQUENCE [LARGE SCALE GENOMIC DNA]</scope>
    <source>
        <strain evidence="2 3">MD-8</strain>
    </source>
</reference>
<dbReference type="GeneID" id="27673930"/>
<protein>
    <submittedName>
        <fullName evidence="2">Uncharacterized protein</fullName>
    </submittedName>
</protein>
<keyword evidence="3" id="KW-1185">Reference proteome</keyword>
<dbReference type="HOGENOM" id="CLU_1272677_0_0_1"/>
<sequence length="214" mass="23774">MVGGSHCSLTDSSRSSRGSEKDYALSINVYGRGDTRHGDSPAHWEAMLHKRGEVDGDSYHVRKAEDFYYEHSVQRRPIELATSHGRNEIQHLSKRNKAIAAQILDAYGKDRSNLPRGNETGQDWIVGALGALEREKLVPQRTRDYWSQNIGQVSSDIGDRIRRDGGSWIPSTTGNLKGRGPADATFGREQVRQPVGRLNLDDFAGLSGSSKSRR</sequence>
<evidence type="ECO:0000313" key="3">
    <source>
        <dbReference type="Proteomes" id="UP000030143"/>
    </source>
</evidence>
<evidence type="ECO:0000256" key="1">
    <source>
        <dbReference type="SAM" id="MobiDB-lite"/>
    </source>
</evidence>
<feature type="region of interest" description="Disordered" evidence="1">
    <location>
        <begin position="161"/>
        <end position="191"/>
    </location>
</feature>
<gene>
    <name evidence="2" type="ORF">PEX2_012340</name>
</gene>
<organism evidence="2 3">
    <name type="scientific">Penicillium expansum</name>
    <name type="common">Blue mold rot fungus</name>
    <dbReference type="NCBI Taxonomy" id="27334"/>
    <lineage>
        <taxon>Eukaryota</taxon>
        <taxon>Fungi</taxon>
        <taxon>Dikarya</taxon>
        <taxon>Ascomycota</taxon>
        <taxon>Pezizomycotina</taxon>
        <taxon>Eurotiomycetes</taxon>
        <taxon>Eurotiomycetidae</taxon>
        <taxon>Eurotiales</taxon>
        <taxon>Aspergillaceae</taxon>
        <taxon>Penicillium</taxon>
    </lineage>
</organism>
<dbReference type="OrthoDB" id="4473921at2759"/>
<dbReference type="EMBL" id="JQFZ01000023">
    <property type="protein sequence ID" value="KGO62198.1"/>
    <property type="molecule type" value="Genomic_DNA"/>
</dbReference>
<feature type="region of interest" description="Disordered" evidence="1">
    <location>
        <begin position="1"/>
        <end position="22"/>
    </location>
</feature>
<dbReference type="AlphaFoldDB" id="A0A0A2K5Q4"/>
<dbReference type="Proteomes" id="UP000030143">
    <property type="component" value="Unassembled WGS sequence"/>
</dbReference>
<evidence type="ECO:0000313" key="2">
    <source>
        <dbReference type="EMBL" id="KGO62198.1"/>
    </source>
</evidence>
<dbReference type="PhylomeDB" id="A0A0A2K5Q4"/>